<dbReference type="GO" id="GO:0016594">
    <property type="term" value="F:glycine binding"/>
    <property type="evidence" value="ECO:0007669"/>
    <property type="project" value="TreeGrafter"/>
</dbReference>
<evidence type="ECO:0000313" key="10">
    <source>
        <dbReference type="Proteomes" id="UP000234789"/>
    </source>
</evidence>
<dbReference type="PANTHER" id="PTHR11773">
    <property type="entry name" value="GLYCINE DEHYDROGENASE, DECARBOXYLATING"/>
    <property type="match status" value="1"/>
</dbReference>
<dbReference type="Proteomes" id="UP000234789">
    <property type="component" value="Unassembled WGS sequence"/>
</dbReference>
<gene>
    <name evidence="6" type="primary">gcvPB</name>
    <name evidence="9" type="ORF">B8V81_1734</name>
</gene>
<evidence type="ECO:0000259" key="7">
    <source>
        <dbReference type="Pfam" id="PF02347"/>
    </source>
</evidence>
<dbReference type="CDD" id="cd00613">
    <property type="entry name" value="GDC-P"/>
    <property type="match status" value="1"/>
</dbReference>
<evidence type="ECO:0000256" key="6">
    <source>
        <dbReference type="HAMAP-Rule" id="MF_00713"/>
    </source>
</evidence>
<dbReference type="SUPFAM" id="SSF53383">
    <property type="entry name" value="PLP-dependent transferases"/>
    <property type="match status" value="1"/>
</dbReference>
<evidence type="ECO:0000256" key="1">
    <source>
        <dbReference type="ARBA" id="ARBA00001933"/>
    </source>
</evidence>
<feature type="domain" description="Glycine cleavage system P-protein N-terminal" evidence="7">
    <location>
        <begin position="72"/>
        <end position="331"/>
    </location>
</feature>
<dbReference type="InterPro" id="IPR015421">
    <property type="entry name" value="PyrdxlP-dep_Trfase_major"/>
</dbReference>
<comment type="function">
    <text evidence="2 6">The glycine cleavage system catalyzes the degradation of glycine. The P protein binds the alpha-amino group of glycine through its pyridoxal phosphate cofactor; CO(2) is released and the remaining methylamine moiety is then transferred to the lipoamide cofactor of the H protein.</text>
</comment>
<name>A0A2N5NB67_9BACL</name>
<dbReference type="NCBIfam" id="NF003346">
    <property type="entry name" value="PRK04366.1"/>
    <property type="match status" value="1"/>
</dbReference>
<feature type="modified residue" description="N6-(pyridoxal phosphate)lysine" evidence="6">
    <location>
        <position position="293"/>
    </location>
</feature>
<evidence type="ECO:0000259" key="8">
    <source>
        <dbReference type="Pfam" id="PF21478"/>
    </source>
</evidence>
<comment type="cofactor">
    <cofactor evidence="1 6">
        <name>pyridoxal 5'-phosphate</name>
        <dbReference type="ChEBI" id="CHEBI:597326"/>
    </cofactor>
</comment>
<dbReference type="Gene3D" id="6.20.440.10">
    <property type="match status" value="1"/>
</dbReference>
<comment type="caution">
    <text evidence="9">The sequence shown here is derived from an EMBL/GenBank/DDBJ whole genome shotgun (WGS) entry which is preliminary data.</text>
</comment>
<dbReference type="InterPro" id="IPR020581">
    <property type="entry name" value="GDC_P"/>
</dbReference>
<dbReference type="EC" id="1.4.4.2" evidence="6"/>
<dbReference type="AlphaFoldDB" id="A0A2N5NB67"/>
<keyword evidence="3 6" id="KW-0663">Pyridoxal phosphate</keyword>
<proteinExistence type="inferred from homology"/>
<dbReference type="InterPro" id="IPR015422">
    <property type="entry name" value="PyrdxlP-dep_Trfase_small"/>
</dbReference>
<dbReference type="PANTHER" id="PTHR11773:SF1">
    <property type="entry name" value="GLYCINE DEHYDROGENASE (DECARBOXYLATING), MITOCHONDRIAL"/>
    <property type="match status" value="1"/>
</dbReference>
<dbReference type="Pfam" id="PF02347">
    <property type="entry name" value="GDC-P"/>
    <property type="match status" value="1"/>
</dbReference>
<dbReference type="InterPro" id="IPR015424">
    <property type="entry name" value="PyrdxlP-dep_Trfase"/>
</dbReference>
<comment type="catalytic activity">
    <reaction evidence="5 6">
        <text>N(6)-[(R)-lipoyl]-L-lysyl-[glycine-cleavage complex H protein] + glycine + H(+) = N(6)-[(R)-S(8)-aminomethyldihydrolipoyl]-L-lysyl-[glycine-cleavage complex H protein] + CO2</text>
        <dbReference type="Rhea" id="RHEA:24304"/>
        <dbReference type="Rhea" id="RHEA-COMP:10494"/>
        <dbReference type="Rhea" id="RHEA-COMP:10495"/>
        <dbReference type="ChEBI" id="CHEBI:15378"/>
        <dbReference type="ChEBI" id="CHEBI:16526"/>
        <dbReference type="ChEBI" id="CHEBI:57305"/>
        <dbReference type="ChEBI" id="CHEBI:83099"/>
        <dbReference type="ChEBI" id="CHEBI:83143"/>
        <dbReference type="EC" id="1.4.4.2"/>
    </reaction>
</comment>
<keyword evidence="10" id="KW-1185">Reference proteome</keyword>
<dbReference type="Pfam" id="PF21478">
    <property type="entry name" value="GcvP2_C"/>
    <property type="match status" value="1"/>
</dbReference>
<keyword evidence="4 6" id="KW-0560">Oxidoreductase</keyword>
<organism evidence="9 10">
    <name type="scientific">Paenibacillus pasadenensis</name>
    <dbReference type="NCBI Taxonomy" id="217090"/>
    <lineage>
        <taxon>Bacteria</taxon>
        <taxon>Bacillati</taxon>
        <taxon>Bacillota</taxon>
        <taxon>Bacilli</taxon>
        <taxon>Bacillales</taxon>
        <taxon>Paenibacillaceae</taxon>
        <taxon>Paenibacillus</taxon>
    </lineage>
</organism>
<sequence>MSQPNPTPERLAELRLAGSVDVKPEKALIFEMSRAGREAFSLPPCDVPEDEELAELLPNGRLRRNSASLPEVYEVDVVRHYTELSRRNFGVDNGFYPLGSCTMKYNPKINEDAAKLPGFARIHPYQPEESIQGALELLHTLQDDLAALTGMDFVTLQPAAGAHGEWTGLMMIRAYHESRGEARSKVIVPDSSHGTNPASATTAGLETVTVKSGPDGLVDLDALRAAVGADTAALMLTNPSTLGLFEEQIVEIAEIVHEAGGLLYYDGANSNAIMGIARPGDMGFDVVHLNLHKTMSTPHGGGGPGAGPVGVKAHLIPFLPKPVVAKRADGRYFFDFERPQSIGRVKSYYGNFGILVRAYTYIRSYGPEGLRRVSECAVLNANYMMARLAEAYEIPYPGVCKHEFVLSGRGLKAYGVRTLDVAKRLLDFGYHPPTIYFPLNVEECIMIEPTETESKETLDGFIDAMLRIAREARETPELVINAPYTTVLRRLDETLAARKPVLNCSC</sequence>
<dbReference type="HAMAP" id="MF_00713">
    <property type="entry name" value="GcvPB"/>
    <property type="match status" value="1"/>
</dbReference>
<dbReference type="Gene3D" id="3.40.640.10">
    <property type="entry name" value="Type I PLP-dependent aspartate aminotransferase-like (Major domain)"/>
    <property type="match status" value="1"/>
</dbReference>
<evidence type="ECO:0000256" key="2">
    <source>
        <dbReference type="ARBA" id="ARBA00003788"/>
    </source>
</evidence>
<evidence type="ECO:0000256" key="3">
    <source>
        <dbReference type="ARBA" id="ARBA00022898"/>
    </source>
</evidence>
<feature type="domain" description="Glycine dehydrogenase C-terminal" evidence="8">
    <location>
        <begin position="374"/>
        <end position="475"/>
    </location>
</feature>
<dbReference type="GO" id="GO:0030170">
    <property type="term" value="F:pyridoxal phosphate binding"/>
    <property type="evidence" value="ECO:0007669"/>
    <property type="project" value="TreeGrafter"/>
</dbReference>
<dbReference type="EMBL" id="NFEZ01000003">
    <property type="protein sequence ID" value="PLT47510.1"/>
    <property type="molecule type" value="Genomic_DNA"/>
</dbReference>
<dbReference type="GO" id="GO:0019464">
    <property type="term" value="P:glycine decarboxylation via glycine cleavage system"/>
    <property type="evidence" value="ECO:0007669"/>
    <property type="project" value="UniProtKB-UniRule"/>
</dbReference>
<evidence type="ECO:0000256" key="4">
    <source>
        <dbReference type="ARBA" id="ARBA00023002"/>
    </source>
</evidence>
<dbReference type="GO" id="GO:0005960">
    <property type="term" value="C:glycine cleavage complex"/>
    <property type="evidence" value="ECO:0007669"/>
    <property type="project" value="TreeGrafter"/>
</dbReference>
<dbReference type="InterPro" id="IPR023012">
    <property type="entry name" value="GcvPB"/>
</dbReference>
<dbReference type="Gene3D" id="3.90.1150.10">
    <property type="entry name" value="Aspartate Aminotransferase, domain 1"/>
    <property type="match status" value="1"/>
</dbReference>
<evidence type="ECO:0000313" key="9">
    <source>
        <dbReference type="EMBL" id="PLT47510.1"/>
    </source>
</evidence>
<accession>A0A2N5NB67</accession>
<dbReference type="FunFam" id="3.90.1150.10:FF:000014">
    <property type="entry name" value="Probable glycine dehydrogenase (decarboxylating) subunit 2"/>
    <property type="match status" value="1"/>
</dbReference>
<dbReference type="FunFam" id="3.40.640.10:FF:000034">
    <property type="entry name" value="Probable glycine dehydrogenase (decarboxylating) subunit 2"/>
    <property type="match status" value="1"/>
</dbReference>
<dbReference type="InterPro" id="IPR049316">
    <property type="entry name" value="GDC-P_C"/>
</dbReference>
<dbReference type="GO" id="GO:0004375">
    <property type="term" value="F:glycine dehydrogenase (decarboxylating) activity"/>
    <property type="evidence" value="ECO:0007669"/>
    <property type="project" value="UniProtKB-EC"/>
</dbReference>
<evidence type="ECO:0000256" key="5">
    <source>
        <dbReference type="ARBA" id="ARBA00049026"/>
    </source>
</evidence>
<dbReference type="GO" id="GO:0005829">
    <property type="term" value="C:cytosol"/>
    <property type="evidence" value="ECO:0007669"/>
    <property type="project" value="TreeGrafter"/>
</dbReference>
<protein>
    <recommendedName>
        <fullName evidence="6">Probable glycine dehydrogenase (decarboxylating) subunit 2</fullName>
        <ecNumber evidence="6">1.4.4.2</ecNumber>
    </recommendedName>
    <alternativeName>
        <fullName evidence="6">Glycine cleavage system P-protein subunit 2</fullName>
    </alternativeName>
    <alternativeName>
        <fullName evidence="6">Glycine decarboxylase subunit 2</fullName>
    </alternativeName>
    <alternativeName>
        <fullName evidence="6">Glycine dehydrogenase (aminomethyl-transferring) subunit 2</fullName>
    </alternativeName>
</protein>
<reference evidence="9 10" key="1">
    <citation type="submission" date="2017-05" db="EMBL/GenBank/DDBJ databases">
        <title>Functional genome analysis of Paenibacillus pasadenensis strain R16: insights on endophytic life style and antifungal activity.</title>
        <authorList>
            <person name="Passera A."/>
            <person name="Marcolungo L."/>
            <person name="Casati P."/>
            <person name="Brasca M."/>
            <person name="Quaglino F."/>
            <person name="Delledonne M."/>
        </authorList>
    </citation>
    <scope>NUCLEOTIDE SEQUENCE [LARGE SCALE GENOMIC DNA]</scope>
    <source>
        <strain evidence="9 10">R16</strain>
    </source>
</reference>
<dbReference type="InterPro" id="IPR049315">
    <property type="entry name" value="GDC-P_N"/>
</dbReference>
<comment type="subunit">
    <text evidence="6">The glycine cleavage system is composed of four proteins: P, T, L and H. In this organism, the P 'protein' is a heterodimer of two subunits.</text>
</comment>
<comment type="similarity">
    <text evidence="6">Belongs to the GcvP family. C-terminal subunit subfamily.</text>
</comment>